<keyword evidence="3" id="KW-1133">Transmembrane helix</keyword>
<keyword evidence="3" id="KW-0812">Transmembrane</keyword>
<feature type="transmembrane region" description="Helical" evidence="3">
    <location>
        <begin position="26"/>
        <end position="47"/>
    </location>
</feature>
<dbReference type="EMBL" id="AP022560">
    <property type="protein sequence ID" value="BBX00194.1"/>
    <property type="molecule type" value="Genomic_DNA"/>
</dbReference>
<feature type="compositionally biased region" description="Basic and acidic residues" evidence="2">
    <location>
        <begin position="338"/>
        <end position="349"/>
    </location>
</feature>
<evidence type="ECO:0000256" key="2">
    <source>
        <dbReference type="SAM" id="MobiDB-lite"/>
    </source>
</evidence>
<accession>A0AAD1H826</accession>
<evidence type="ECO:0000256" key="3">
    <source>
        <dbReference type="SAM" id="Phobius"/>
    </source>
</evidence>
<organism evidence="5 6">
    <name type="scientific">Mycolicibacterium moriokaense</name>
    <dbReference type="NCBI Taxonomy" id="39691"/>
    <lineage>
        <taxon>Bacteria</taxon>
        <taxon>Bacillati</taxon>
        <taxon>Actinomycetota</taxon>
        <taxon>Actinomycetes</taxon>
        <taxon>Mycobacteriales</taxon>
        <taxon>Mycobacteriaceae</taxon>
        <taxon>Mycolicibacterium</taxon>
    </lineage>
</organism>
<feature type="domain" description="DUF6779" evidence="4">
    <location>
        <begin position="26"/>
        <end position="131"/>
    </location>
</feature>
<reference evidence="5 6" key="1">
    <citation type="journal article" date="2019" name="Emerg. Microbes Infect.">
        <title>Comprehensive subspecies identification of 175 nontuberculous mycobacteria species based on 7547 genomic profiles.</title>
        <authorList>
            <person name="Matsumoto Y."/>
            <person name="Kinjo T."/>
            <person name="Motooka D."/>
            <person name="Nabeya D."/>
            <person name="Jung N."/>
            <person name="Uechi K."/>
            <person name="Horii T."/>
            <person name="Iida T."/>
            <person name="Fujita J."/>
            <person name="Nakamura S."/>
        </authorList>
    </citation>
    <scope>NUCLEOTIDE SEQUENCE [LARGE SCALE GENOMIC DNA]</scope>
    <source>
        <strain evidence="5 6">JCM 6375</strain>
    </source>
</reference>
<evidence type="ECO:0000256" key="1">
    <source>
        <dbReference type="SAM" id="Coils"/>
    </source>
</evidence>
<dbReference type="AlphaFoldDB" id="A0AAD1H826"/>
<evidence type="ECO:0000313" key="6">
    <source>
        <dbReference type="Proteomes" id="UP000466681"/>
    </source>
</evidence>
<dbReference type="InterPro" id="IPR046706">
    <property type="entry name" value="DUF6779"/>
</dbReference>
<dbReference type="KEGG" id="mmor:MMOR_11300"/>
<protein>
    <recommendedName>
        <fullName evidence="4">DUF6779 domain-containing protein</fullName>
    </recommendedName>
</protein>
<sequence>MLLTVLLVLAIGSSSALVFTNRVELLKLAVILALWAAVVAAFVSVIYRRQSDIDQAKVRDLKLVYDLQLDREISARREYELSVETQLRRELVSELRAQAADEVAGLRAELAALRANLEILFDADLSHRPALETDREWAPTPEPAGRVTASRIDTEDRVETDFHTDESPIIDVPEEPHPPEYEWVPPAGPGGAHRRAGEAERAAAHYEAAHYAATPSVPPPTDNERTTQFSWPVGQEPPKAPEPAPPPPEPEPVSDWQPAPAEGRFIPAGAPGSNWVAPAEQPTDNGSSEEYVGRRRARESDPEPAMSTPPSEPPRGRHSVGPEVVDPGKPPVPPQPEPEPRRSRHRSADEDGSGGQTVAELLARLQATPSGGGRRRRREE</sequence>
<evidence type="ECO:0000259" key="4">
    <source>
        <dbReference type="Pfam" id="PF20570"/>
    </source>
</evidence>
<proteinExistence type="predicted"/>
<keyword evidence="3" id="KW-0472">Membrane</keyword>
<dbReference type="Pfam" id="PF20570">
    <property type="entry name" value="DUF6779"/>
    <property type="match status" value="1"/>
</dbReference>
<gene>
    <name evidence="5" type="ORF">MMOR_11300</name>
</gene>
<feature type="compositionally biased region" description="Pro residues" evidence="2">
    <location>
        <begin position="238"/>
        <end position="251"/>
    </location>
</feature>
<feature type="coiled-coil region" evidence="1">
    <location>
        <begin position="96"/>
        <end position="123"/>
    </location>
</feature>
<evidence type="ECO:0000313" key="5">
    <source>
        <dbReference type="EMBL" id="BBX00194.1"/>
    </source>
</evidence>
<keyword evidence="1" id="KW-0175">Coiled coil</keyword>
<feature type="compositionally biased region" description="Basic and acidic residues" evidence="2">
    <location>
        <begin position="195"/>
        <end position="208"/>
    </location>
</feature>
<feature type="region of interest" description="Disordered" evidence="2">
    <location>
        <begin position="168"/>
        <end position="380"/>
    </location>
</feature>
<name>A0AAD1H826_9MYCO</name>
<dbReference type="Proteomes" id="UP000466681">
    <property type="component" value="Chromosome"/>
</dbReference>
<keyword evidence="6" id="KW-1185">Reference proteome</keyword>
<feature type="compositionally biased region" description="Pro residues" evidence="2">
    <location>
        <begin position="328"/>
        <end position="337"/>
    </location>
</feature>